<dbReference type="Proteomes" id="UP000195221">
    <property type="component" value="Unassembled WGS sequence"/>
</dbReference>
<gene>
    <name evidence="1" type="ORF">PAMC26577_40545</name>
</gene>
<protein>
    <submittedName>
        <fullName evidence="1">Uncharacterized protein</fullName>
    </submittedName>
</protein>
<proteinExistence type="predicted"/>
<reference evidence="1 2" key="1">
    <citation type="submission" date="2017-03" db="EMBL/GenBank/DDBJ databases">
        <title>Genome analysis of strain PAMC 26577.</title>
        <authorList>
            <person name="Oh H.-M."/>
            <person name="Yang J.-A."/>
        </authorList>
    </citation>
    <scope>NUCLEOTIDE SEQUENCE [LARGE SCALE GENOMIC DNA]</scope>
    <source>
        <strain evidence="1 2">PAMC 26577</strain>
    </source>
</reference>
<sequence>MNKVYRLVSRADHEVDVRMALAKFNRRIQPVEAPPLFQCGFGEWS</sequence>
<evidence type="ECO:0000313" key="2">
    <source>
        <dbReference type="Proteomes" id="UP000195221"/>
    </source>
</evidence>
<accession>A0A242M2F7</accession>
<evidence type="ECO:0000313" key="1">
    <source>
        <dbReference type="EMBL" id="OTP65261.1"/>
    </source>
</evidence>
<name>A0A242M2F7_CABSO</name>
<dbReference type="AlphaFoldDB" id="A0A242M2F7"/>
<organism evidence="1 2">
    <name type="scientific">Caballeronia sordidicola</name>
    <name type="common">Burkholderia sordidicola</name>
    <dbReference type="NCBI Taxonomy" id="196367"/>
    <lineage>
        <taxon>Bacteria</taxon>
        <taxon>Pseudomonadati</taxon>
        <taxon>Pseudomonadota</taxon>
        <taxon>Betaproteobacteria</taxon>
        <taxon>Burkholderiales</taxon>
        <taxon>Burkholderiaceae</taxon>
        <taxon>Caballeronia</taxon>
    </lineage>
</organism>
<dbReference type="EMBL" id="NBTZ01000182">
    <property type="protein sequence ID" value="OTP65261.1"/>
    <property type="molecule type" value="Genomic_DNA"/>
</dbReference>
<comment type="caution">
    <text evidence="1">The sequence shown here is derived from an EMBL/GenBank/DDBJ whole genome shotgun (WGS) entry which is preliminary data.</text>
</comment>